<dbReference type="GO" id="GO:0005886">
    <property type="term" value="C:plasma membrane"/>
    <property type="evidence" value="ECO:0007669"/>
    <property type="project" value="TreeGrafter"/>
</dbReference>
<keyword evidence="2" id="KW-0449">Lipoprotein</keyword>
<keyword evidence="2" id="KW-0106">Calcium</keyword>
<name>A0AAV2N131_9HYME</name>
<comment type="function">
    <text evidence="2">May mediate accelerated ATP-independent bidirectional transbilayer migration of phospholipids upon binding calcium ions that results in a loss of phospholipid asymmetry in the plasma membrane.</text>
</comment>
<keyword evidence="2" id="KW-0564">Palmitate</keyword>
<reference evidence="3 4" key="1">
    <citation type="submission" date="2024-04" db="EMBL/GenBank/DDBJ databases">
        <authorList>
            <consortium name="Molecular Ecology Group"/>
        </authorList>
    </citation>
    <scope>NUCLEOTIDE SEQUENCE [LARGE SCALE GENOMIC DNA]</scope>
</reference>
<comment type="cofactor">
    <cofactor evidence="2">
        <name>Ca(2+)</name>
        <dbReference type="ChEBI" id="CHEBI:29108"/>
    </cofactor>
</comment>
<dbReference type="InterPro" id="IPR005552">
    <property type="entry name" value="Scramblase"/>
</dbReference>
<comment type="similarity">
    <text evidence="1 2">Belongs to the phospholipid scramblase family.</text>
</comment>
<evidence type="ECO:0000256" key="2">
    <source>
        <dbReference type="RuleBase" id="RU363116"/>
    </source>
</evidence>
<dbReference type="InterPro" id="IPR025659">
    <property type="entry name" value="Tubby-like_C"/>
</dbReference>
<keyword evidence="4" id="KW-1185">Reference proteome</keyword>
<dbReference type="PANTHER" id="PTHR23248:SF9">
    <property type="entry name" value="PHOSPHOLIPID SCRAMBLASE"/>
    <property type="match status" value="1"/>
</dbReference>
<gene>
    <name evidence="3" type="ORF">LPLAT_LOCUS155</name>
</gene>
<protein>
    <recommendedName>
        <fullName evidence="2">Phospholipid scramblase</fullName>
    </recommendedName>
</protein>
<evidence type="ECO:0000313" key="4">
    <source>
        <dbReference type="Proteomes" id="UP001497644"/>
    </source>
</evidence>
<sequence length="263" mass="30110">MGDQKYPPASYPPLPEVGMGMQPPIATAPPPQLQLDAAVLPPGGWLPPSTTYLPGLQYLMDLDYLFVNQKIELLEAFTGWETKNRYAVSNIRGEPVFYVAEESSICSRMCLGKYRSCEFSVYDRDRREILHMTRPFRCDSCCCPCYLQVLEVYSSGILLGSITQEWSLWRPIFYIRNASGQPVLTIKGPIIRFCVEVNFEIKSLDEKHRVGRIQKQWGGFTREFFTDADRFGINFPRNLDVNIKAVLLGACLLIDFMYFEDLD</sequence>
<dbReference type="GO" id="GO:0017128">
    <property type="term" value="F:phospholipid scramblase activity"/>
    <property type="evidence" value="ECO:0007669"/>
    <property type="project" value="InterPro"/>
</dbReference>
<dbReference type="PANTHER" id="PTHR23248">
    <property type="entry name" value="PHOSPHOLIPID SCRAMBLASE-RELATED"/>
    <property type="match status" value="1"/>
</dbReference>
<dbReference type="AlphaFoldDB" id="A0AAV2N131"/>
<dbReference type="Pfam" id="PF03803">
    <property type="entry name" value="Scramblase"/>
    <property type="match status" value="1"/>
</dbReference>
<dbReference type="SUPFAM" id="SSF54518">
    <property type="entry name" value="Tubby C-terminal domain-like"/>
    <property type="match status" value="1"/>
</dbReference>
<dbReference type="Proteomes" id="UP001497644">
    <property type="component" value="Chromosome 1"/>
</dbReference>
<dbReference type="EMBL" id="OZ034824">
    <property type="protein sequence ID" value="CAL1673212.1"/>
    <property type="molecule type" value="Genomic_DNA"/>
</dbReference>
<accession>A0AAV2N131</accession>
<evidence type="ECO:0000313" key="3">
    <source>
        <dbReference type="EMBL" id="CAL1673212.1"/>
    </source>
</evidence>
<organism evidence="3 4">
    <name type="scientific">Lasius platythorax</name>
    <dbReference type="NCBI Taxonomy" id="488582"/>
    <lineage>
        <taxon>Eukaryota</taxon>
        <taxon>Metazoa</taxon>
        <taxon>Ecdysozoa</taxon>
        <taxon>Arthropoda</taxon>
        <taxon>Hexapoda</taxon>
        <taxon>Insecta</taxon>
        <taxon>Pterygota</taxon>
        <taxon>Neoptera</taxon>
        <taxon>Endopterygota</taxon>
        <taxon>Hymenoptera</taxon>
        <taxon>Apocrita</taxon>
        <taxon>Aculeata</taxon>
        <taxon>Formicoidea</taxon>
        <taxon>Formicidae</taxon>
        <taxon>Formicinae</taxon>
        <taxon>Lasius</taxon>
        <taxon>Lasius</taxon>
    </lineage>
</organism>
<evidence type="ECO:0000256" key="1">
    <source>
        <dbReference type="ARBA" id="ARBA00005350"/>
    </source>
</evidence>
<proteinExistence type="inferred from homology"/>